<keyword evidence="3" id="KW-0274">FAD</keyword>
<dbReference type="AlphaFoldDB" id="A0A8B2P0V5"/>
<dbReference type="InterPro" id="IPR027477">
    <property type="entry name" value="Succ_DH/fumarate_Rdtase_cat_sf"/>
</dbReference>
<keyword evidence="4" id="KW-0560">Oxidoreductase</keyword>
<sequence length="508" mass="52844">MVHCGAARGHRGSGPGPRAPGAPPSDQQHEGSIMTGVDRSIPEFDIEVPVVVVGAGAAGLAATLAACDSGAGTLLLERDVVPYGSTCMSQGNVCAAGTRLQRENGIEDDAEALYRDIMARSKGTADTGVSRTVADNCGPAIDWLVDRFRIPFRLDLSWGGFFGHTVNRLHGVPSKTGKELHDTMMRAAEAAGADIVTGAHVDTVYADAEGRVAGVRVTRADGAVETIGCKALILATCGFGANAGMVRRFIPSFGEAPYYKYFGHEGNEGEGIEWGMALGAAVGSMDAFQGYGALVESAGVICNYDPIMNGGIMVNLEGRRYSNEVKDISAQSLNTLQQPEGIGWVIFDDARRATCEDLPEFRELKALNVVRTAGDAGALAELIKVPAEALEATIAETQRMAKGEVPCPFGRDFTRNPPLSGRLHAIRTTGALFHTQGGLKIDGTARVVREDGSPLPNLFASGGTAESISGSGCDGYLPAAGLCTAITLGMLAGRAAAELVGDAAMADA</sequence>
<evidence type="ECO:0000256" key="1">
    <source>
        <dbReference type="ARBA" id="ARBA00001974"/>
    </source>
</evidence>
<comment type="cofactor">
    <cofactor evidence="1">
        <name>FAD</name>
        <dbReference type="ChEBI" id="CHEBI:57692"/>
    </cofactor>
</comment>
<dbReference type="Gene3D" id="3.90.700.10">
    <property type="entry name" value="Succinate dehydrogenase/fumarate reductase flavoprotein, catalytic domain"/>
    <property type="match status" value="1"/>
</dbReference>
<dbReference type="Proteomes" id="UP000249590">
    <property type="component" value="Unassembled WGS sequence"/>
</dbReference>
<feature type="region of interest" description="Disordered" evidence="5">
    <location>
        <begin position="1"/>
        <end position="32"/>
    </location>
</feature>
<protein>
    <recommendedName>
        <fullName evidence="6">FAD-dependent oxidoreductase 2 FAD-binding domain-containing protein</fullName>
    </recommendedName>
</protein>
<feature type="domain" description="FAD-dependent oxidoreductase 2 FAD-binding" evidence="6">
    <location>
        <begin position="50"/>
        <end position="481"/>
    </location>
</feature>
<keyword evidence="8" id="KW-1185">Reference proteome</keyword>
<dbReference type="InterPro" id="IPR036188">
    <property type="entry name" value="FAD/NAD-bd_sf"/>
</dbReference>
<reference evidence="7 8" key="1">
    <citation type="submission" date="2018-05" db="EMBL/GenBank/DDBJ databases">
        <title>Acuticoccus sediminis sp. nov., isolated from deep-sea sediment of Indian Ocean.</title>
        <authorList>
            <person name="Liu X."/>
            <person name="Lai Q."/>
            <person name="Du Y."/>
            <person name="Sun F."/>
            <person name="Zhang X."/>
            <person name="Wang S."/>
            <person name="Shao Z."/>
        </authorList>
    </citation>
    <scope>NUCLEOTIDE SEQUENCE [LARGE SCALE GENOMIC DNA]</scope>
    <source>
        <strain evidence="7 8">PTG4-2</strain>
    </source>
</reference>
<evidence type="ECO:0000256" key="3">
    <source>
        <dbReference type="ARBA" id="ARBA00022827"/>
    </source>
</evidence>
<organism evidence="7 8">
    <name type="scientific">Acuticoccus sediminis</name>
    <dbReference type="NCBI Taxonomy" id="2184697"/>
    <lineage>
        <taxon>Bacteria</taxon>
        <taxon>Pseudomonadati</taxon>
        <taxon>Pseudomonadota</taxon>
        <taxon>Alphaproteobacteria</taxon>
        <taxon>Hyphomicrobiales</taxon>
        <taxon>Amorphaceae</taxon>
        <taxon>Acuticoccus</taxon>
    </lineage>
</organism>
<evidence type="ECO:0000256" key="4">
    <source>
        <dbReference type="ARBA" id="ARBA00023002"/>
    </source>
</evidence>
<gene>
    <name evidence="7" type="ORF">DLJ53_03640</name>
</gene>
<proteinExistence type="predicted"/>
<comment type="caution">
    <text evidence="7">The sequence shown here is derived from an EMBL/GenBank/DDBJ whole genome shotgun (WGS) entry which is preliminary data.</text>
</comment>
<evidence type="ECO:0000313" key="8">
    <source>
        <dbReference type="Proteomes" id="UP000249590"/>
    </source>
</evidence>
<dbReference type="PANTHER" id="PTHR43400">
    <property type="entry name" value="FUMARATE REDUCTASE"/>
    <property type="match status" value="1"/>
</dbReference>
<evidence type="ECO:0000256" key="5">
    <source>
        <dbReference type="SAM" id="MobiDB-lite"/>
    </source>
</evidence>
<evidence type="ECO:0000256" key="2">
    <source>
        <dbReference type="ARBA" id="ARBA00022630"/>
    </source>
</evidence>
<dbReference type="Gene3D" id="3.50.50.60">
    <property type="entry name" value="FAD/NAD(P)-binding domain"/>
    <property type="match status" value="1"/>
</dbReference>
<dbReference type="GO" id="GO:0016491">
    <property type="term" value="F:oxidoreductase activity"/>
    <property type="evidence" value="ECO:0007669"/>
    <property type="project" value="UniProtKB-KW"/>
</dbReference>
<dbReference type="GO" id="GO:0008202">
    <property type="term" value="P:steroid metabolic process"/>
    <property type="evidence" value="ECO:0007669"/>
    <property type="project" value="UniProtKB-ARBA"/>
</dbReference>
<dbReference type="SUPFAM" id="SSF51905">
    <property type="entry name" value="FAD/NAD(P)-binding domain"/>
    <property type="match status" value="1"/>
</dbReference>
<dbReference type="InterPro" id="IPR050315">
    <property type="entry name" value="FAD-oxidoreductase_2"/>
</dbReference>
<accession>A0A8B2P0V5</accession>
<name>A0A8B2P0V5_9HYPH</name>
<keyword evidence="2" id="KW-0285">Flavoprotein</keyword>
<dbReference type="PANTHER" id="PTHR43400:SF10">
    <property type="entry name" value="3-OXOSTEROID 1-DEHYDROGENASE"/>
    <property type="match status" value="1"/>
</dbReference>
<evidence type="ECO:0000259" key="6">
    <source>
        <dbReference type="Pfam" id="PF00890"/>
    </source>
</evidence>
<dbReference type="SUPFAM" id="SSF56425">
    <property type="entry name" value="Succinate dehydrogenase/fumarate reductase flavoprotein, catalytic domain"/>
    <property type="match status" value="1"/>
</dbReference>
<dbReference type="Pfam" id="PF00890">
    <property type="entry name" value="FAD_binding_2"/>
    <property type="match status" value="1"/>
</dbReference>
<evidence type="ECO:0000313" key="7">
    <source>
        <dbReference type="EMBL" id="RAI03594.1"/>
    </source>
</evidence>
<dbReference type="EMBL" id="QHHQ01000001">
    <property type="protein sequence ID" value="RAI03594.1"/>
    <property type="molecule type" value="Genomic_DNA"/>
</dbReference>
<dbReference type="InterPro" id="IPR003953">
    <property type="entry name" value="FAD-dep_OxRdtase_2_FAD-bd"/>
</dbReference>